<sequence length="198" mass="21654">MKAKKSFIVMGPPGTGKTTFVNTAANVDFMVETGLESGPMEVKSAKTHLGGVEIRVVDTPALDSEDAAKVIIRYLRRKQKDMSILGVVFMYEMTNAGRLDQSISQSCQRFINLCGLHNMSNAAVVTWSGPSVQNAGRRTSELRQAEPFNRMIENGALMFEFSGTPECATAILRTFIDKNPVALACQHEQLVALVPQVD</sequence>
<evidence type="ECO:0000313" key="1">
    <source>
        <dbReference type="EMBL" id="EPT06005.1"/>
    </source>
</evidence>
<proteinExistence type="predicted"/>
<dbReference type="Proteomes" id="UP000015241">
    <property type="component" value="Unassembled WGS sequence"/>
</dbReference>
<dbReference type="InParanoid" id="S8G772"/>
<evidence type="ECO:0000313" key="2">
    <source>
        <dbReference type="Proteomes" id="UP000015241"/>
    </source>
</evidence>
<dbReference type="OrthoDB" id="2797502at2759"/>
<name>S8G772_FOMSC</name>
<dbReference type="SUPFAM" id="SSF52540">
    <property type="entry name" value="P-loop containing nucleoside triphosphate hydrolases"/>
    <property type="match status" value="1"/>
</dbReference>
<dbReference type="HOGENOM" id="CLU_1378153_0_0_1"/>
<keyword evidence="2" id="KW-1185">Reference proteome</keyword>
<evidence type="ECO:0008006" key="3">
    <source>
        <dbReference type="Google" id="ProtNLM"/>
    </source>
</evidence>
<protein>
    <recommendedName>
        <fullName evidence="3">G domain-containing protein</fullName>
    </recommendedName>
</protein>
<dbReference type="InterPro" id="IPR027417">
    <property type="entry name" value="P-loop_NTPase"/>
</dbReference>
<dbReference type="STRING" id="743788.S8G772"/>
<organism evidence="1 2">
    <name type="scientific">Fomitopsis schrenkii</name>
    <name type="common">Brown rot fungus</name>
    <dbReference type="NCBI Taxonomy" id="2126942"/>
    <lineage>
        <taxon>Eukaryota</taxon>
        <taxon>Fungi</taxon>
        <taxon>Dikarya</taxon>
        <taxon>Basidiomycota</taxon>
        <taxon>Agaricomycotina</taxon>
        <taxon>Agaricomycetes</taxon>
        <taxon>Polyporales</taxon>
        <taxon>Fomitopsis</taxon>
    </lineage>
</organism>
<dbReference type="Gene3D" id="3.40.50.300">
    <property type="entry name" value="P-loop containing nucleotide triphosphate hydrolases"/>
    <property type="match status" value="1"/>
</dbReference>
<reference evidence="1 2" key="1">
    <citation type="journal article" date="2012" name="Science">
        <title>The Paleozoic origin of enzymatic lignin decomposition reconstructed from 31 fungal genomes.</title>
        <authorList>
            <person name="Floudas D."/>
            <person name="Binder M."/>
            <person name="Riley R."/>
            <person name="Barry K."/>
            <person name="Blanchette R.A."/>
            <person name="Henrissat B."/>
            <person name="Martinez A.T."/>
            <person name="Otillar R."/>
            <person name="Spatafora J.W."/>
            <person name="Yadav J.S."/>
            <person name="Aerts A."/>
            <person name="Benoit I."/>
            <person name="Boyd A."/>
            <person name="Carlson A."/>
            <person name="Copeland A."/>
            <person name="Coutinho P.M."/>
            <person name="de Vries R.P."/>
            <person name="Ferreira P."/>
            <person name="Findley K."/>
            <person name="Foster B."/>
            <person name="Gaskell J."/>
            <person name="Glotzer D."/>
            <person name="Gorecki P."/>
            <person name="Heitman J."/>
            <person name="Hesse C."/>
            <person name="Hori C."/>
            <person name="Igarashi K."/>
            <person name="Jurgens J.A."/>
            <person name="Kallen N."/>
            <person name="Kersten P."/>
            <person name="Kohler A."/>
            <person name="Kuees U."/>
            <person name="Kumar T.K.A."/>
            <person name="Kuo A."/>
            <person name="LaButti K."/>
            <person name="Larrondo L.F."/>
            <person name="Lindquist E."/>
            <person name="Ling A."/>
            <person name="Lombard V."/>
            <person name="Lucas S."/>
            <person name="Lundell T."/>
            <person name="Martin R."/>
            <person name="McLaughlin D.J."/>
            <person name="Morgenstern I."/>
            <person name="Morin E."/>
            <person name="Murat C."/>
            <person name="Nagy L.G."/>
            <person name="Nolan M."/>
            <person name="Ohm R.A."/>
            <person name="Patyshakuliyeva A."/>
            <person name="Rokas A."/>
            <person name="Ruiz-Duenas F.J."/>
            <person name="Sabat G."/>
            <person name="Salamov A."/>
            <person name="Samejima M."/>
            <person name="Schmutz J."/>
            <person name="Slot J.C."/>
            <person name="St John F."/>
            <person name="Stenlid J."/>
            <person name="Sun H."/>
            <person name="Sun S."/>
            <person name="Syed K."/>
            <person name="Tsang A."/>
            <person name="Wiebenga A."/>
            <person name="Young D."/>
            <person name="Pisabarro A."/>
            <person name="Eastwood D.C."/>
            <person name="Martin F."/>
            <person name="Cullen D."/>
            <person name="Grigoriev I.V."/>
            <person name="Hibbett D.S."/>
        </authorList>
    </citation>
    <scope>NUCLEOTIDE SEQUENCE</scope>
    <source>
        <strain evidence="2">FP-58527</strain>
    </source>
</reference>
<dbReference type="CDD" id="cd00882">
    <property type="entry name" value="Ras_like_GTPase"/>
    <property type="match status" value="1"/>
</dbReference>
<dbReference type="AlphaFoldDB" id="S8G772"/>
<gene>
    <name evidence="1" type="ORF">FOMPIDRAFT_1044478</name>
</gene>
<accession>S8G772</accession>
<dbReference type="EMBL" id="KE504122">
    <property type="protein sequence ID" value="EPT06005.1"/>
    <property type="molecule type" value="Genomic_DNA"/>
</dbReference>